<reference evidence="2 3" key="1">
    <citation type="submission" date="2020-02" db="EMBL/GenBank/DDBJ databases">
        <authorList>
            <person name="Ferguson B K."/>
        </authorList>
    </citation>
    <scope>NUCLEOTIDE SEQUENCE [LARGE SCALE GENOMIC DNA]</scope>
</reference>
<proteinExistence type="predicted"/>
<gene>
    <name evidence="2" type="ORF">TBRA_LOCUS13204</name>
</gene>
<feature type="compositionally biased region" description="Low complexity" evidence="1">
    <location>
        <begin position="57"/>
        <end position="70"/>
    </location>
</feature>
<name>A0A6H5IWJ7_9HYME</name>
<dbReference type="EMBL" id="CADCXV010001121">
    <property type="protein sequence ID" value="CAB0041537.1"/>
    <property type="molecule type" value="Genomic_DNA"/>
</dbReference>
<protein>
    <submittedName>
        <fullName evidence="2">Uncharacterized protein</fullName>
    </submittedName>
</protein>
<feature type="region of interest" description="Disordered" evidence="1">
    <location>
        <begin position="119"/>
        <end position="162"/>
    </location>
</feature>
<feature type="compositionally biased region" description="Basic and acidic residues" evidence="1">
    <location>
        <begin position="153"/>
        <end position="162"/>
    </location>
</feature>
<evidence type="ECO:0000256" key="1">
    <source>
        <dbReference type="SAM" id="MobiDB-lite"/>
    </source>
</evidence>
<dbReference type="Proteomes" id="UP000479190">
    <property type="component" value="Unassembled WGS sequence"/>
</dbReference>
<organism evidence="2 3">
    <name type="scientific">Trichogramma brassicae</name>
    <dbReference type="NCBI Taxonomy" id="86971"/>
    <lineage>
        <taxon>Eukaryota</taxon>
        <taxon>Metazoa</taxon>
        <taxon>Ecdysozoa</taxon>
        <taxon>Arthropoda</taxon>
        <taxon>Hexapoda</taxon>
        <taxon>Insecta</taxon>
        <taxon>Pterygota</taxon>
        <taxon>Neoptera</taxon>
        <taxon>Endopterygota</taxon>
        <taxon>Hymenoptera</taxon>
        <taxon>Apocrita</taxon>
        <taxon>Proctotrupomorpha</taxon>
        <taxon>Chalcidoidea</taxon>
        <taxon>Trichogrammatidae</taxon>
        <taxon>Trichogramma</taxon>
    </lineage>
</organism>
<sequence>MGVRPNIWRFLSKKTRIPDIYLIKIRFKAVLYLLPPCHLCLQSARTQERSRRRRPSPSRSTSPPPRSYSYTSGFCYTSLTEGCGTTCELRQRHHHHRSETPLPRRHQLRSLRTPADLLTSVATDPPGHTASTAEAAPRPASPAYGPSPQPSTVERRTDTTTA</sequence>
<dbReference type="AlphaFoldDB" id="A0A6H5IWJ7"/>
<keyword evidence="3" id="KW-1185">Reference proteome</keyword>
<feature type="region of interest" description="Disordered" evidence="1">
    <location>
        <begin position="44"/>
        <end position="70"/>
    </location>
</feature>
<evidence type="ECO:0000313" key="2">
    <source>
        <dbReference type="EMBL" id="CAB0041537.1"/>
    </source>
</evidence>
<evidence type="ECO:0000313" key="3">
    <source>
        <dbReference type="Proteomes" id="UP000479190"/>
    </source>
</evidence>
<accession>A0A6H5IWJ7</accession>